<protein>
    <submittedName>
        <fullName evidence="2">Uncharacterized protein</fullName>
    </submittedName>
</protein>
<evidence type="ECO:0000256" key="1">
    <source>
        <dbReference type="SAM" id="MobiDB-lite"/>
    </source>
</evidence>
<organism evidence="2 3">
    <name type="scientific">Astrephomene gubernaculifera</name>
    <dbReference type="NCBI Taxonomy" id="47775"/>
    <lineage>
        <taxon>Eukaryota</taxon>
        <taxon>Viridiplantae</taxon>
        <taxon>Chlorophyta</taxon>
        <taxon>core chlorophytes</taxon>
        <taxon>Chlorophyceae</taxon>
        <taxon>CS clade</taxon>
        <taxon>Chlamydomonadales</taxon>
        <taxon>Astrephomenaceae</taxon>
        <taxon>Astrephomene</taxon>
    </lineage>
</organism>
<reference evidence="2 3" key="1">
    <citation type="journal article" date="2021" name="Sci. Rep.">
        <title>Genome sequencing of the multicellular alga Astrephomene provides insights into convergent evolution of germ-soma differentiation.</title>
        <authorList>
            <person name="Yamashita S."/>
            <person name="Yamamoto K."/>
            <person name="Matsuzaki R."/>
            <person name="Suzuki S."/>
            <person name="Yamaguchi H."/>
            <person name="Hirooka S."/>
            <person name="Minakuchi Y."/>
            <person name="Miyagishima S."/>
            <person name="Kawachi M."/>
            <person name="Toyoda A."/>
            <person name="Nozaki H."/>
        </authorList>
    </citation>
    <scope>NUCLEOTIDE SEQUENCE [LARGE SCALE GENOMIC DNA]</scope>
    <source>
        <strain evidence="2 3">NIES-4017</strain>
    </source>
</reference>
<proteinExistence type="predicted"/>
<feature type="non-terminal residue" evidence="2">
    <location>
        <position position="192"/>
    </location>
</feature>
<evidence type="ECO:0000313" key="2">
    <source>
        <dbReference type="EMBL" id="GFR50965.1"/>
    </source>
</evidence>
<gene>
    <name evidence="2" type="ORF">Agub_g13286</name>
</gene>
<accession>A0AAD3DZJ0</accession>
<feature type="compositionally biased region" description="Acidic residues" evidence="1">
    <location>
        <begin position="92"/>
        <end position="107"/>
    </location>
</feature>
<feature type="region of interest" description="Disordered" evidence="1">
    <location>
        <begin position="163"/>
        <end position="192"/>
    </location>
</feature>
<name>A0AAD3DZJ0_9CHLO</name>
<feature type="compositionally biased region" description="Basic and acidic residues" evidence="1">
    <location>
        <begin position="174"/>
        <end position="192"/>
    </location>
</feature>
<feature type="region of interest" description="Disordered" evidence="1">
    <location>
        <begin position="68"/>
        <end position="121"/>
    </location>
</feature>
<sequence>VEMSSGQLLKQLKLMGLKFRQLTEGQVTQLRSLHTRYRSDPDALLMIAAQLPGGWTSKDVKRLMRKHGLTGATRRGRGAHDDSDDGSGSGSDEGDEEEEGEEGEEAPAADPAEVAALDEEELGVLWEQFGGQAEAVEQIAAGLVSPSSAAAVAARLRLLGLLPPLEKKKKKEKAKKDSTNKGKDRKEAGKKG</sequence>
<comment type="caution">
    <text evidence="2">The sequence shown here is derived from an EMBL/GenBank/DDBJ whole genome shotgun (WGS) entry which is preliminary data.</text>
</comment>
<dbReference type="EMBL" id="BMAR01000043">
    <property type="protein sequence ID" value="GFR50965.1"/>
    <property type="molecule type" value="Genomic_DNA"/>
</dbReference>
<dbReference type="AlphaFoldDB" id="A0AAD3DZJ0"/>
<keyword evidence="3" id="KW-1185">Reference proteome</keyword>
<feature type="non-terminal residue" evidence="2">
    <location>
        <position position="1"/>
    </location>
</feature>
<evidence type="ECO:0000313" key="3">
    <source>
        <dbReference type="Proteomes" id="UP001054857"/>
    </source>
</evidence>
<dbReference type="Proteomes" id="UP001054857">
    <property type="component" value="Unassembled WGS sequence"/>
</dbReference>